<accession>A0A7V3KNJ6</accession>
<evidence type="ECO:0000313" key="1">
    <source>
        <dbReference type="EMBL" id="HGB36016.1"/>
    </source>
</evidence>
<name>A0A7V3KNJ6_UNCW3</name>
<organism evidence="1">
    <name type="scientific">candidate division WOR-3 bacterium</name>
    <dbReference type="NCBI Taxonomy" id="2052148"/>
    <lineage>
        <taxon>Bacteria</taxon>
        <taxon>Bacteria division WOR-3</taxon>
    </lineage>
</organism>
<comment type="caution">
    <text evidence="1">The sequence shown here is derived from an EMBL/GenBank/DDBJ whole genome shotgun (WGS) entry which is preliminary data.</text>
</comment>
<gene>
    <name evidence="1" type="ORF">ENV38_03830</name>
</gene>
<dbReference type="AlphaFoldDB" id="A0A7V3KNJ6"/>
<protein>
    <submittedName>
        <fullName evidence="1">Uncharacterized protein</fullName>
    </submittedName>
</protein>
<dbReference type="EMBL" id="DTGD01000142">
    <property type="protein sequence ID" value="HGB36016.1"/>
    <property type="molecule type" value="Genomic_DNA"/>
</dbReference>
<reference evidence="1" key="1">
    <citation type="journal article" date="2020" name="mSystems">
        <title>Genome- and Community-Level Interaction Insights into Carbon Utilization and Element Cycling Functions of Hydrothermarchaeota in Hydrothermal Sediment.</title>
        <authorList>
            <person name="Zhou Z."/>
            <person name="Liu Y."/>
            <person name="Xu W."/>
            <person name="Pan J."/>
            <person name="Luo Z.H."/>
            <person name="Li M."/>
        </authorList>
    </citation>
    <scope>NUCLEOTIDE SEQUENCE [LARGE SCALE GENOMIC DNA]</scope>
    <source>
        <strain evidence="1">SpSt-754</strain>
    </source>
</reference>
<proteinExistence type="predicted"/>
<sequence>MRRHSVITERNVLGAVKMFRWVTRESLELYFGGAAKRIKGLEVILPKLEQAGKLSVELLRGVKVYSKPRKKKVIPVSLEHEAVCSEILIRLWRCRMEESEIFLERAFRGFGIVPEGGLRYSEERNSMLIFEYCTGSNFNHGGVMKSKITRYRKYLPDIEDKVKRNVSVLFVIDIGHNRVKEFVRRMQPLLDEPIISDLTSEPRYPFFFTDYQTFKSVPVGKALSAEIYFWHDGKEWRLTNDAQSHLGTYQKPFIQGRLETP</sequence>